<evidence type="ECO:0000256" key="3">
    <source>
        <dbReference type="ARBA" id="ARBA00023163"/>
    </source>
</evidence>
<dbReference type="Pfam" id="PF17754">
    <property type="entry name" value="TetR_C_14"/>
    <property type="match status" value="1"/>
</dbReference>
<evidence type="ECO:0000256" key="2">
    <source>
        <dbReference type="ARBA" id="ARBA00023125"/>
    </source>
</evidence>
<reference evidence="6" key="1">
    <citation type="journal article" date="2020" name="mSystems">
        <title>Genome- and Community-Level Interaction Insights into Carbon Utilization and Element Cycling Functions of Hydrothermarchaeota in Hydrothermal Sediment.</title>
        <authorList>
            <person name="Zhou Z."/>
            <person name="Liu Y."/>
            <person name="Xu W."/>
            <person name="Pan J."/>
            <person name="Luo Z.H."/>
            <person name="Li M."/>
        </authorList>
    </citation>
    <scope>NUCLEOTIDE SEQUENCE [LARGE SCALE GENOMIC DNA]</scope>
    <source>
        <strain evidence="6">SpSt-210</strain>
    </source>
</reference>
<dbReference type="InterPro" id="IPR009057">
    <property type="entry name" value="Homeodomain-like_sf"/>
</dbReference>
<dbReference type="EMBL" id="DSIY01000008">
    <property type="protein sequence ID" value="HEG89908.1"/>
    <property type="molecule type" value="Genomic_DNA"/>
</dbReference>
<proteinExistence type="predicted"/>
<keyword evidence="1" id="KW-0805">Transcription regulation</keyword>
<dbReference type="InterPro" id="IPR050109">
    <property type="entry name" value="HTH-type_TetR-like_transc_reg"/>
</dbReference>
<evidence type="ECO:0000256" key="1">
    <source>
        <dbReference type="ARBA" id="ARBA00023015"/>
    </source>
</evidence>
<organism evidence="6">
    <name type="scientific">Thermorudis peleae</name>
    <dbReference type="NCBI Taxonomy" id="1382356"/>
    <lineage>
        <taxon>Bacteria</taxon>
        <taxon>Pseudomonadati</taxon>
        <taxon>Thermomicrobiota</taxon>
        <taxon>Thermomicrobia</taxon>
        <taxon>Thermomicrobia incertae sedis</taxon>
        <taxon>Thermorudis</taxon>
    </lineage>
</organism>
<evidence type="ECO:0000256" key="4">
    <source>
        <dbReference type="PROSITE-ProRule" id="PRU00335"/>
    </source>
</evidence>
<comment type="caution">
    <text evidence="6">The sequence shown here is derived from an EMBL/GenBank/DDBJ whole genome shotgun (WGS) entry which is preliminary data.</text>
</comment>
<keyword evidence="3" id="KW-0804">Transcription</keyword>
<evidence type="ECO:0000259" key="5">
    <source>
        <dbReference type="PROSITE" id="PS50977"/>
    </source>
</evidence>
<dbReference type="InterPro" id="IPR041347">
    <property type="entry name" value="MftR_C"/>
</dbReference>
<feature type="domain" description="HTH tetR-type" evidence="5">
    <location>
        <begin position="18"/>
        <end position="78"/>
    </location>
</feature>
<dbReference type="PRINTS" id="PR00455">
    <property type="entry name" value="HTHTETR"/>
</dbReference>
<dbReference type="GO" id="GO:0000976">
    <property type="term" value="F:transcription cis-regulatory region binding"/>
    <property type="evidence" value="ECO:0007669"/>
    <property type="project" value="TreeGrafter"/>
</dbReference>
<sequence length="204" mass="22317">MTLSGASSRSSLRERKKALTRRAIQEHALRLFSAKGYEATTVQEIAAAAGVSHMTFFRYFPTKEDVILFDDYDRLIVEQLAARPAGEPIVDKIRGALKAGLQRVYAADREALLARTRLILRTPALRARLWEQQAATERLIARALAAASGQEEDNLRLRVAVAASLAAVTTAVLVWAENDGADELPALIDQALSALRHELGRADG</sequence>
<dbReference type="AlphaFoldDB" id="A0A831T8S8"/>
<dbReference type="PROSITE" id="PS50977">
    <property type="entry name" value="HTH_TETR_2"/>
    <property type="match status" value="1"/>
</dbReference>
<dbReference type="SUPFAM" id="SSF46689">
    <property type="entry name" value="Homeodomain-like"/>
    <property type="match status" value="1"/>
</dbReference>
<feature type="DNA-binding region" description="H-T-H motif" evidence="4">
    <location>
        <begin position="41"/>
        <end position="60"/>
    </location>
</feature>
<evidence type="ECO:0000313" key="6">
    <source>
        <dbReference type="EMBL" id="HEG89908.1"/>
    </source>
</evidence>
<accession>A0A831T8S8</accession>
<dbReference type="PANTHER" id="PTHR30055:SF234">
    <property type="entry name" value="HTH-TYPE TRANSCRIPTIONAL REGULATOR BETI"/>
    <property type="match status" value="1"/>
</dbReference>
<dbReference type="Gene3D" id="1.10.10.60">
    <property type="entry name" value="Homeodomain-like"/>
    <property type="match status" value="1"/>
</dbReference>
<dbReference type="InterPro" id="IPR001647">
    <property type="entry name" value="HTH_TetR"/>
</dbReference>
<protein>
    <submittedName>
        <fullName evidence="6">TetR family transcriptional regulator</fullName>
    </submittedName>
</protein>
<dbReference type="Pfam" id="PF00440">
    <property type="entry name" value="TetR_N"/>
    <property type="match status" value="1"/>
</dbReference>
<dbReference type="PANTHER" id="PTHR30055">
    <property type="entry name" value="HTH-TYPE TRANSCRIPTIONAL REGULATOR RUTR"/>
    <property type="match status" value="1"/>
</dbReference>
<dbReference type="GO" id="GO:0003700">
    <property type="term" value="F:DNA-binding transcription factor activity"/>
    <property type="evidence" value="ECO:0007669"/>
    <property type="project" value="TreeGrafter"/>
</dbReference>
<gene>
    <name evidence="6" type="ORF">ENP34_00440</name>
</gene>
<name>A0A831T8S8_9BACT</name>
<keyword evidence="2 4" id="KW-0238">DNA-binding</keyword>
<dbReference type="Gene3D" id="1.10.357.10">
    <property type="entry name" value="Tetracycline Repressor, domain 2"/>
    <property type="match status" value="1"/>
</dbReference>